<evidence type="ECO:0000256" key="1">
    <source>
        <dbReference type="ARBA" id="ARBA00023284"/>
    </source>
</evidence>
<accession>A0A8J3GTU8</accession>
<dbReference type="InterPro" id="IPR000866">
    <property type="entry name" value="AhpC/TSA"/>
</dbReference>
<dbReference type="InterPro" id="IPR013766">
    <property type="entry name" value="Thioredoxin_domain"/>
</dbReference>
<dbReference type="EMBL" id="BNCJ01000001">
    <property type="protein sequence ID" value="GHF33015.1"/>
    <property type="molecule type" value="Genomic_DNA"/>
</dbReference>
<dbReference type="GO" id="GO:0016209">
    <property type="term" value="F:antioxidant activity"/>
    <property type="evidence" value="ECO:0007669"/>
    <property type="project" value="InterPro"/>
</dbReference>
<evidence type="ECO:0000256" key="2">
    <source>
        <dbReference type="SAM" id="SignalP"/>
    </source>
</evidence>
<reference evidence="4" key="1">
    <citation type="journal article" date="2014" name="Int. J. Syst. Evol. Microbiol.">
        <title>Complete genome sequence of Corynebacterium casei LMG S-19264T (=DSM 44701T), isolated from a smear-ripened cheese.</title>
        <authorList>
            <consortium name="US DOE Joint Genome Institute (JGI-PGF)"/>
            <person name="Walter F."/>
            <person name="Albersmeier A."/>
            <person name="Kalinowski J."/>
            <person name="Ruckert C."/>
        </authorList>
    </citation>
    <scope>NUCLEOTIDE SEQUENCE</scope>
    <source>
        <strain evidence="4">KCTC 42650</strain>
    </source>
</reference>
<dbReference type="RefSeq" id="WP_189678022.1">
    <property type="nucleotide sequence ID" value="NZ_BNCJ01000001.1"/>
</dbReference>
<dbReference type="GO" id="GO:0015036">
    <property type="term" value="F:disulfide oxidoreductase activity"/>
    <property type="evidence" value="ECO:0007669"/>
    <property type="project" value="UniProtKB-ARBA"/>
</dbReference>
<dbReference type="PROSITE" id="PS51352">
    <property type="entry name" value="THIOREDOXIN_2"/>
    <property type="match status" value="1"/>
</dbReference>
<organism evidence="4 5">
    <name type="scientific">Seohaeicola zhoushanensis</name>
    <dbReference type="NCBI Taxonomy" id="1569283"/>
    <lineage>
        <taxon>Bacteria</taxon>
        <taxon>Pseudomonadati</taxon>
        <taxon>Pseudomonadota</taxon>
        <taxon>Alphaproteobacteria</taxon>
        <taxon>Rhodobacterales</taxon>
        <taxon>Roseobacteraceae</taxon>
        <taxon>Seohaeicola</taxon>
    </lineage>
</organism>
<name>A0A8J3GTU8_9RHOB</name>
<sequence length="190" mass="20502">MRPVRSLILYMALMLTANAASAADIASLEAMREGDMKKLAFHVEPRPTSEAAFQLADGAGTGSLADYRGKVVLLNFWATWCAPCRKEMPALQQLQTELGGDDFQVVTLATGRNSPEGIVKFFDEIGVTDLPRHQDPKQAVAREMGVMGLPVSVLIDRDGREIARLIGDADWASDNARAIISGMMAVPAAN</sequence>
<proteinExistence type="predicted"/>
<dbReference type="PANTHER" id="PTHR42852:SF18">
    <property type="entry name" value="CHROMOSOME UNDETERMINED SCAFFOLD_47, WHOLE GENOME SHOTGUN SEQUENCE"/>
    <property type="match status" value="1"/>
</dbReference>
<feature type="signal peptide" evidence="2">
    <location>
        <begin position="1"/>
        <end position="22"/>
    </location>
</feature>
<dbReference type="Proteomes" id="UP000626220">
    <property type="component" value="Unassembled WGS sequence"/>
</dbReference>
<dbReference type="InterPro" id="IPR036249">
    <property type="entry name" value="Thioredoxin-like_sf"/>
</dbReference>
<dbReference type="InterPro" id="IPR017937">
    <property type="entry name" value="Thioredoxin_CS"/>
</dbReference>
<reference evidence="4" key="2">
    <citation type="submission" date="2020-09" db="EMBL/GenBank/DDBJ databases">
        <authorList>
            <person name="Sun Q."/>
            <person name="Kim S."/>
        </authorList>
    </citation>
    <scope>NUCLEOTIDE SEQUENCE</scope>
    <source>
        <strain evidence="4">KCTC 42650</strain>
    </source>
</reference>
<comment type="caution">
    <text evidence="4">The sequence shown here is derived from an EMBL/GenBank/DDBJ whole genome shotgun (WGS) entry which is preliminary data.</text>
</comment>
<keyword evidence="2" id="KW-0732">Signal</keyword>
<dbReference type="AlphaFoldDB" id="A0A8J3GTU8"/>
<keyword evidence="5" id="KW-1185">Reference proteome</keyword>
<gene>
    <name evidence="4" type="primary">tlpA</name>
    <name evidence="4" type="ORF">GCM10017056_00490</name>
</gene>
<feature type="domain" description="Thioredoxin" evidence="3">
    <location>
        <begin position="17"/>
        <end position="185"/>
    </location>
</feature>
<dbReference type="PROSITE" id="PS00194">
    <property type="entry name" value="THIOREDOXIN_1"/>
    <property type="match status" value="1"/>
</dbReference>
<dbReference type="Gene3D" id="3.40.30.10">
    <property type="entry name" value="Glutaredoxin"/>
    <property type="match status" value="1"/>
</dbReference>
<evidence type="ECO:0000259" key="3">
    <source>
        <dbReference type="PROSITE" id="PS51352"/>
    </source>
</evidence>
<dbReference type="CDD" id="cd02966">
    <property type="entry name" value="TlpA_like_family"/>
    <property type="match status" value="1"/>
</dbReference>
<protein>
    <submittedName>
        <fullName evidence="4">Thioredoxin</fullName>
    </submittedName>
</protein>
<evidence type="ECO:0000313" key="5">
    <source>
        <dbReference type="Proteomes" id="UP000626220"/>
    </source>
</evidence>
<feature type="chain" id="PRO_5035304489" evidence="2">
    <location>
        <begin position="23"/>
        <end position="190"/>
    </location>
</feature>
<evidence type="ECO:0000313" key="4">
    <source>
        <dbReference type="EMBL" id="GHF33015.1"/>
    </source>
</evidence>
<keyword evidence="1" id="KW-0676">Redox-active center</keyword>
<dbReference type="SUPFAM" id="SSF52833">
    <property type="entry name" value="Thioredoxin-like"/>
    <property type="match status" value="1"/>
</dbReference>
<dbReference type="InterPro" id="IPR050553">
    <property type="entry name" value="Thioredoxin_ResA/DsbE_sf"/>
</dbReference>
<dbReference type="PANTHER" id="PTHR42852">
    <property type="entry name" value="THIOL:DISULFIDE INTERCHANGE PROTEIN DSBE"/>
    <property type="match status" value="1"/>
</dbReference>
<dbReference type="Pfam" id="PF00578">
    <property type="entry name" value="AhpC-TSA"/>
    <property type="match status" value="1"/>
</dbReference>